<dbReference type="PIRSF" id="PIRSF001221">
    <property type="entry name" value="Amidase_fungi"/>
    <property type="match status" value="1"/>
</dbReference>
<dbReference type="PANTHER" id="PTHR42678:SF5">
    <property type="entry name" value="GLUTAMYL-TRNA(GLN) AMIDOTRANSFERASE SUBUNIT A"/>
    <property type="match status" value="1"/>
</dbReference>
<feature type="non-terminal residue" evidence="4">
    <location>
        <position position="1"/>
    </location>
</feature>
<dbReference type="OMA" id="SIMASHK"/>
<evidence type="ECO:0000313" key="5">
    <source>
        <dbReference type="Proteomes" id="UP000258309"/>
    </source>
</evidence>
<feature type="active site" description="Charge relay system" evidence="2">
    <location>
        <position position="84"/>
    </location>
</feature>
<dbReference type="PROSITE" id="PS00571">
    <property type="entry name" value="AMIDASES"/>
    <property type="match status" value="1"/>
</dbReference>
<sequence>MMISVDELTVEEVHKAYRLGTYTCRQLVEAFLERIDTLDCHGPNINSILARSTTAVAEADALDAHFKSTSQLIGQLHGIPVVVKDQVDTKGMITTYGSIVAAENIPTEDATLIKKLKKSGAIILAKTTMPDFATSWFSCSSISGTTHNPYDLTREPGGSSSGTGAAIAANFAIIGVGEDTGGSIRLPASFCNLVGLRCTPGLVSRKGLSPLLPTQDSPGPMTRTVKDAALMLDVLVGFDIDDPYTITAAIAGTPLGGSYASGLDSTFLKQARFGVLRSQCFGPDSDPECAAVNNVINSALKLFHGAGTTLIDITIPNLAEHIRLTSTHLCCSRSDIDAFLATKPHLSTSCAQIFTSKQYHPTLDLLEGILTGLTNPADDPTYVHRLEAFGTFQRLVISIMASHKLDALVFPDVQIPAATHDDALNKRWPIRGFPTNTLLASQARLPAISVPAGFTEDGLPVGLELVGLPYQEQKLLRLAFGVEELVKGRKAPIL</sequence>
<comment type="caution">
    <text evidence="4">The sequence shown here is derived from an EMBL/GenBank/DDBJ whole genome shotgun (WGS) entry which is preliminary data.</text>
</comment>
<dbReference type="STRING" id="5539.A0A3E2HLN4"/>
<dbReference type="SUPFAM" id="SSF75304">
    <property type="entry name" value="Amidase signature (AS) enzymes"/>
    <property type="match status" value="1"/>
</dbReference>
<organism evidence="4 5">
    <name type="scientific">Scytalidium lignicola</name>
    <name type="common">Hyphomycete</name>
    <dbReference type="NCBI Taxonomy" id="5539"/>
    <lineage>
        <taxon>Eukaryota</taxon>
        <taxon>Fungi</taxon>
        <taxon>Dikarya</taxon>
        <taxon>Ascomycota</taxon>
        <taxon>Pezizomycotina</taxon>
        <taxon>Leotiomycetes</taxon>
        <taxon>Leotiomycetes incertae sedis</taxon>
        <taxon>Scytalidium</taxon>
    </lineage>
</organism>
<dbReference type="InterPro" id="IPR023631">
    <property type="entry name" value="Amidase_dom"/>
</dbReference>
<feature type="active site" description="Acyl-ester intermediate" evidence="2">
    <location>
        <position position="183"/>
    </location>
</feature>
<gene>
    <name evidence="4" type="ORF">B7463_g2147</name>
</gene>
<dbReference type="OrthoDB" id="566138at2759"/>
<dbReference type="PANTHER" id="PTHR42678">
    <property type="entry name" value="AMIDASE"/>
    <property type="match status" value="1"/>
</dbReference>
<evidence type="ECO:0000313" key="4">
    <source>
        <dbReference type="EMBL" id="RFU34153.1"/>
    </source>
</evidence>
<dbReference type="Proteomes" id="UP000258309">
    <property type="component" value="Unassembled WGS sequence"/>
</dbReference>
<dbReference type="AlphaFoldDB" id="A0A3E2HLN4"/>
<feature type="active site" description="Charge relay system" evidence="2">
    <location>
        <position position="159"/>
    </location>
</feature>
<dbReference type="InterPro" id="IPR036928">
    <property type="entry name" value="AS_sf"/>
</dbReference>
<comment type="similarity">
    <text evidence="1">Belongs to the amidase family.</text>
</comment>
<reference evidence="4 5" key="1">
    <citation type="submission" date="2018-05" db="EMBL/GenBank/DDBJ databases">
        <title>Draft genome sequence of Scytalidium lignicola DSM 105466, a ubiquitous saprotrophic fungus.</title>
        <authorList>
            <person name="Buettner E."/>
            <person name="Gebauer A.M."/>
            <person name="Hofrichter M."/>
            <person name="Liers C."/>
            <person name="Kellner H."/>
        </authorList>
    </citation>
    <scope>NUCLEOTIDE SEQUENCE [LARGE SCALE GENOMIC DNA]</scope>
    <source>
        <strain evidence="4 5">DSM 105466</strain>
    </source>
</reference>
<dbReference type="Gene3D" id="3.90.1300.10">
    <property type="entry name" value="Amidase signature (AS) domain"/>
    <property type="match status" value="1"/>
</dbReference>
<proteinExistence type="inferred from homology"/>
<evidence type="ECO:0000256" key="2">
    <source>
        <dbReference type="PIRSR" id="PIRSR001221-1"/>
    </source>
</evidence>
<protein>
    <recommendedName>
        <fullName evidence="3">Amidase domain-containing protein</fullName>
    </recommendedName>
</protein>
<feature type="non-terminal residue" evidence="4">
    <location>
        <position position="494"/>
    </location>
</feature>
<dbReference type="Pfam" id="PF01425">
    <property type="entry name" value="Amidase"/>
    <property type="match status" value="1"/>
</dbReference>
<dbReference type="InterPro" id="IPR020556">
    <property type="entry name" value="Amidase_CS"/>
</dbReference>
<feature type="domain" description="Amidase" evidence="3">
    <location>
        <begin position="27"/>
        <end position="476"/>
    </location>
</feature>
<evidence type="ECO:0000259" key="3">
    <source>
        <dbReference type="Pfam" id="PF01425"/>
    </source>
</evidence>
<evidence type="ECO:0000256" key="1">
    <source>
        <dbReference type="ARBA" id="ARBA00009199"/>
    </source>
</evidence>
<keyword evidence="5" id="KW-1185">Reference proteome</keyword>
<dbReference type="EMBL" id="NCSJ02000024">
    <property type="protein sequence ID" value="RFU34153.1"/>
    <property type="molecule type" value="Genomic_DNA"/>
</dbReference>
<name>A0A3E2HLN4_SCYLI</name>
<accession>A0A3E2HLN4</accession>